<protein>
    <submittedName>
        <fullName evidence="1">Uncharacterized protein</fullName>
    </submittedName>
</protein>
<accession>I4D5B3</accession>
<keyword evidence="2" id="KW-1185">Reference proteome</keyword>
<name>I4D5B3_DESAJ</name>
<sequence length="102" mass="11831">MVRIKIVIDRSYANFSLSEEAWTAYGKERPKDLNSIVFRSDPDLIRVVEQLGERANGQSQFGPKNKLEIVEVPDEIPVRIESYDGNEWVAEEHRVWGKDEKI</sequence>
<evidence type="ECO:0000313" key="2">
    <source>
        <dbReference type="Proteomes" id="UP000002892"/>
    </source>
</evidence>
<proteinExistence type="predicted"/>
<dbReference type="STRING" id="646529.Desaci_2012"/>
<dbReference type="Proteomes" id="UP000002892">
    <property type="component" value="Chromosome"/>
</dbReference>
<dbReference type="AlphaFoldDB" id="I4D5B3"/>
<organism evidence="1 2">
    <name type="scientific">Desulfosporosinus acidiphilus (strain DSM 22704 / JCM 16185 / SJ4)</name>
    <dbReference type="NCBI Taxonomy" id="646529"/>
    <lineage>
        <taxon>Bacteria</taxon>
        <taxon>Bacillati</taxon>
        <taxon>Bacillota</taxon>
        <taxon>Clostridia</taxon>
        <taxon>Eubacteriales</taxon>
        <taxon>Desulfitobacteriaceae</taxon>
        <taxon>Desulfosporosinus</taxon>
    </lineage>
</organism>
<dbReference type="KEGG" id="dai:Desaci_2012"/>
<dbReference type="OrthoDB" id="2366283at2"/>
<dbReference type="RefSeq" id="WP_014826992.1">
    <property type="nucleotide sequence ID" value="NC_018068.1"/>
</dbReference>
<dbReference type="EMBL" id="CP003639">
    <property type="protein sequence ID" value="AFM40987.1"/>
    <property type="molecule type" value="Genomic_DNA"/>
</dbReference>
<evidence type="ECO:0000313" key="1">
    <source>
        <dbReference type="EMBL" id="AFM40987.1"/>
    </source>
</evidence>
<dbReference type="HOGENOM" id="CLU_2343344_0_0_9"/>
<gene>
    <name evidence="1" type="ordered locus">Desaci_2012</name>
</gene>
<reference evidence="1 2" key="1">
    <citation type="journal article" date="2012" name="J. Bacteriol.">
        <title>Complete genome sequences of Desulfosporosinus orientis DSM765T, Desulfosporosinus youngiae DSM17734T, Desulfosporosinus meridiei DSM13257T, and Desulfosporosinus acidiphilus DSM22704T.</title>
        <authorList>
            <person name="Pester M."/>
            <person name="Brambilla E."/>
            <person name="Alazard D."/>
            <person name="Rattei T."/>
            <person name="Weinmaier T."/>
            <person name="Han J."/>
            <person name="Lucas S."/>
            <person name="Lapidus A."/>
            <person name="Cheng J.F."/>
            <person name="Goodwin L."/>
            <person name="Pitluck S."/>
            <person name="Peters L."/>
            <person name="Ovchinnikova G."/>
            <person name="Teshima H."/>
            <person name="Detter J.C."/>
            <person name="Han C.S."/>
            <person name="Tapia R."/>
            <person name="Land M.L."/>
            <person name="Hauser L."/>
            <person name="Kyrpides N.C."/>
            <person name="Ivanova N.N."/>
            <person name="Pagani I."/>
            <person name="Huntmann M."/>
            <person name="Wei C.L."/>
            <person name="Davenport K.W."/>
            <person name="Daligault H."/>
            <person name="Chain P.S."/>
            <person name="Chen A."/>
            <person name="Mavromatis K."/>
            <person name="Markowitz V."/>
            <person name="Szeto E."/>
            <person name="Mikhailova N."/>
            <person name="Pati A."/>
            <person name="Wagner M."/>
            <person name="Woyke T."/>
            <person name="Ollivier B."/>
            <person name="Klenk H.P."/>
            <person name="Spring S."/>
            <person name="Loy A."/>
        </authorList>
    </citation>
    <scope>NUCLEOTIDE SEQUENCE [LARGE SCALE GENOMIC DNA]</scope>
    <source>
        <strain evidence="2">DSM 22704 / JCM 16185 / SJ4</strain>
    </source>
</reference>